<dbReference type="PROSITE" id="PS51194">
    <property type="entry name" value="HELICASE_CTER"/>
    <property type="match status" value="1"/>
</dbReference>
<keyword evidence="9 16" id="KW-0472">Membrane</keyword>
<keyword evidence="6" id="KW-0347">Helicase</keyword>
<feature type="compositionally biased region" description="Polar residues" evidence="15">
    <location>
        <begin position="1574"/>
        <end position="1586"/>
    </location>
</feature>
<feature type="region of interest" description="Disordered" evidence="15">
    <location>
        <begin position="1515"/>
        <end position="1546"/>
    </location>
</feature>
<dbReference type="EMBL" id="ML995501">
    <property type="protein sequence ID" value="KAF2137570.1"/>
    <property type="molecule type" value="Genomic_DNA"/>
</dbReference>
<sequence>MGVTSERRAASWGGMSLRTISLICLTFQNSALILIMHYSRMMPLVGPRRYFTSTAVFLNEVLKLSLSLTMALYEISASLPSSTPATTLFRSLSGAVFTGDSWKLAIPAMLYTLQNSLQYLAVSNLDAATFQVTYQLKILTTALFSVTLLGRSLSLRKWASLVLLMLGIAIVQMPMASGDTNNMDSLRDERIRLFWPRSIEELRGLGSETAKQLMRRTAGAMARRSATYEGIEEDVALQHPTPNASLGLMAVVVACVLSGLAGVYFEKVLKESHTPASLWVRNVQLSFYSLFPALFLGVVFLDGEEIAKFGFFVGYSWVVWAAIGMQALGGVVVALVVSYADNIAKNFATSISIIISCLASVWFFDFQISKHYLIGTSIVLFATYLYSSHDRNRPPPIKIAEYEKTIVGADAGYFDLTPSAEKMLKTPKIGGLSTSRPSTPSVERQTSVSDRIRYLDFGASLVGIDKRKIVSALTMSDDSVSALLADIDNCVRRPQEQEQQYGTTRSQYSHASRGFELAQPPSYSYMEAAVDNERGFASQGAFDAFDQQLLRESNGDLVEGRARVSLPPRRTQYSQHNSAPTMTARQKLAQFAYNPALPQPSSSPKTHGFPSSPAFKASQRLSTQSKFSRAVRLGRPQSMEEEDDYGWDLQDDDACLQPELIKAPPKPQPKRRNSLPTVRGIELVSTRELPDRFRSIFTFPAFNCMQSKCFDATYRTNNNFVVSSPTGSGKTVIFELAILRLVSEFGDREFKVVYQAPTKSLCSERQRDWQTKFNALGLNCAELTGDSDGAQLKAIQAASIIITTPEKWDSMTRKWRDHDRLMQMVKLFLIDEVHILNDERGATLEAVVSRMKSVGSDVRFVALSATVPNFLDIAKWLGKNSLNGDIPATTKQFGEEFRPVQLQKHVIGFQNPKDNEFSIDWALNNKLMEVIAEYSKNKPIMIFCFTRKSAATTAKALAKWWAESHPRERRWECPKKRVVVVERDLQGCTPSGVAYHHAGMDINDRQAVEDGFLKGNINVICCTSTLAVGINLPCHFVIIKNTVGYTSNGLKEYSDLEIMQMLGRAGRPQFDNDGVAVILTKNEKIMRYEKMVTGSEVLESQLHLNLVEHLNAEIGLGTVTNICSAKKWLASTFLYVRLQENPSRYKLGGDLRNQNLDDYLEHICNRDITLLKEHQLVEGDERIRLTEHGDIMARYYIRLGTMRHFLGMDRQARVSEIISALAGSEEFKNLQLRQGDRPFYNALNTSPSIKFPIPHNITQTPQKVSLIIQSVLGGADPPASYEKDNRSLSQYRTDTNLVFQHTNRLIRCIIDCALHEKDSVTARNALSLARSLKAQVWDDSPLQMKQIGSIGPVAVRKLVNAGVRTIEELEDTAPRRIETLLGKNPPYGTKLLQGLKSFPKLRLSLKQMKDAKGKNDDVVTVNLKVEFGFMNESSPSFYKGVAIHVCLLAETSDGHMVIFNRIPADRVGHDQEIFFAADITSLNQVVNCYVMCDGIAGTMRQATITPKIPHHLLSRLKPPMNISRRRSEGSKPDQTSSNTGADEFEYDGIADSDYDNALDAEKGDGFLDIDDIQDSGSGKTNQVATTKNDHEWQPQRLPNGKWKCNHPCKERSSCKHMCCKEGLDKPPKAPKNWKSTVLEKDTHTKQSTPAAKKQTTLTSSLELSSDVEQLDLTRAEPEHHKRPQKPSRELGLKSFGQGPRSSKLDRPSAARDPGIESSIRITHKKPIHNYKKDTQPELSFLPAKEKESTDDFEFDDDWLASLPLDEDIDLKNTHDPGQQDDEAFGEADSLLDEAMVGLADSQQMEELRDLEPGYPTQIEETTYGYGPGEKTELELSHKPAEQHVSKYAQHKTPEKSLFVTGNTSSSDACTNSDAPALLMQKRKETDALPLSEPPLKKSRLKHSQDDDVDTTSHNTEHHIEAASGNVDATSTLSPGYGEGIEPWVFEMLGPHFEFV</sequence>
<proteinExistence type="inferred from homology"/>
<keyword evidence="8 16" id="KW-1133">Transmembrane helix</keyword>
<dbReference type="FunFam" id="1.10.3380.10:FF:000012">
    <property type="entry name" value="DEAD/DEAH box DNA helicase"/>
    <property type="match status" value="1"/>
</dbReference>
<dbReference type="Pfam" id="PF04142">
    <property type="entry name" value="Nuc_sug_transp"/>
    <property type="match status" value="1"/>
</dbReference>
<evidence type="ECO:0000256" key="5">
    <source>
        <dbReference type="ARBA" id="ARBA00022801"/>
    </source>
</evidence>
<feature type="transmembrane region" description="Helical" evidence="16">
    <location>
        <begin position="20"/>
        <end position="38"/>
    </location>
</feature>
<comment type="catalytic activity">
    <reaction evidence="14">
        <text>ATP + H2O = ADP + phosphate + H(+)</text>
        <dbReference type="Rhea" id="RHEA:13065"/>
        <dbReference type="ChEBI" id="CHEBI:15377"/>
        <dbReference type="ChEBI" id="CHEBI:15378"/>
        <dbReference type="ChEBI" id="CHEBI:30616"/>
        <dbReference type="ChEBI" id="CHEBI:43474"/>
        <dbReference type="ChEBI" id="CHEBI:456216"/>
        <dbReference type="EC" id="5.6.2.4"/>
    </reaction>
</comment>
<dbReference type="Pfam" id="PF00270">
    <property type="entry name" value="DEAD"/>
    <property type="match status" value="1"/>
</dbReference>
<keyword evidence="11" id="KW-0469">Meiosis</keyword>
<dbReference type="Pfam" id="PF00271">
    <property type="entry name" value="Helicase_C"/>
    <property type="match status" value="1"/>
</dbReference>
<feature type="region of interest" description="Disordered" evidence="15">
    <location>
        <begin position="1638"/>
        <end position="1751"/>
    </location>
</feature>
<dbReference type="SUPFAM" id="SSF103481">
    <property type="entry name" value="Multidrug resistance efflux transporter EmrE"/>
    <property type="match status" value="1"/>
</dbReference>
<feature type="region of interest" description="Disordered" evidence="15">
    <location>
        <begin position="1886"/>
        <end position="1932"/>
    </location>
</feature>
<protein>
    <recommendedName>
        <fullName evidence="13">DNA 3'-5' helicase</fullName>
        <ecNumber evidence="13">5.6.2.4</ecNumber>
    </recommendedName>
</protein>
<evidence type="ECO:0000256" key="7">
    <source>
        <dbReference type="ARBA" id="ARBA00022840"/>
    </source>
</evidence>
<evidence type="ECO:0000256" key="2">
    <source>
        <dbReference type="ARBA" id="ARBA00010140"/>
    </source>
</evidence>
<feature type="transmembrane region" description="Helical" evidence="16">
    <location>
        <begin position="285"/>
        <end position="303"/>
    </location>
</feature>
<dbReference type="InterPro" id="IPR007271">
    <property type="entry name" value="Nuc_sug_transpt"/>
</dbReference>
<feature type="region of interest" description="Disordered" evidence="15">
    <location>
        <begin position="1568"/>
        <end position="1594"/>
    </location>
</feature>
<dbReference type="GO" id="GO:0051321">
    <property type="term" value="P:meiotic cell cycle"/>
    <property type="evidence" value="ECO:0007669"/>
    <property type="project" value="UniProtKB-KW"/>
</dbReference>
<dbReference type="Gene3D" id="1.10.10.10">
    <property type="entry name" value="Winged helix-like DNA-binding domain superfamily/Winged helix DNA-binding domain"/>
    <property type="match status" value="1"/>
</dbReference>
<dbReference type="SMART" id="SM00487">
    <property type="entry name" value="DEXDc"/>
    <property type="match status" value="1"/>
</dbReference>
<evidence type="ECO:0000313" key="19">
    <source>
        <dbReference type="EMBL" id="KAF2137570.1"/>
    </source>
</evidence>
<evidence type="ECO:0000256" key="16">
    <source>
        <dbReference type="SAM" id="Phobius"/>
    </source>
</evidence>
<dbReference type="Pfam" id="PF02889">
    <property type="entry name" value="Sec63"/>
    <property type="match status" value="1"/>
</dbReference>
<dbReference type="FunFam" id="1.10.10.10:FF:000012">
    <property type="entry name" value="U5 small nuclear ribonucleoprotein helicase"/>
    <property type="match status" value="1"/>
</dbReference>
<accession>A0A6A6B0L6</accession>
<feature type="transmembrane region" description="Helical" evidence="16">
    <location>
        <begin position="315"/>
        <end position="340"/>
    </location>
</feature>
<keyword evidence="10" id="KW-0413">Isomerase</keyword>
<organism evidence="19 20">
    <name type="scientific">Aplosporella prunicola CBS 121167</name>
    <dbReference type="NCBI Taxonomy" id="1176127"/>
    <lineage>
        <taxon>Eukaryota</taxon>
        <taxon>Fungi</taxon>
        <taxon>Dikarya</taxon>
        <taxon>Ascomycota</taxon>
        <taxon>Pezizomycotina</taxon>
        <taxon>Dothideomycetes</taxon>
        <taxon>Dothideomycetes incertae sedis</taxon>
        <taxon>Botryosphaeriales</taxon>
        <taxon>Aplosporellaceae</taxon>
        <taxon>Aplosporella</taxon>
    </lineage>
</organism>
<dbReference type="InterPro" id="IPR027417">
    <property type="entry name" value="P-loop_NTPase"/>
</dbReference>
<evidence type="ECO:0000256" key="15">
    <source>
        <dbReference type="SAM" id="MobiDB-lite"/>
    </source>
</evidence>
<dbReference type="InterPro" id="IPR011545">
    <property type="entry name" value="DEAD/DEAH_box_helicase_dom"/>
</dbReference>
<dbReference type="InterPro" id="IPR001650">
    <property type="entry name" value="Helicase_C-like"/>
</dbReference>
<comment type="similarity">
    <text evidence="2">Belongs to the helicase family. SKI2 subfamily.</text>
</comment>
<dbReference type="GO" id="GO:0005524">
    <property type="term" value="F:ATP binding"/>
    <property type="evidence" value="ECO:0007669"/>
    <property type="project" value="UniProtKB-KW"/>
</dbReference>
<reference evidence="19" key="1">
    <citation type="journal article" date="2020" name="Stud. Mycol.">
        <title>101 Dothideomycetes genomes: a test case for predicting lifestyles and emergence of pathogens.</title>
        <authorList>
            <person name="Haridas S."/>
            <person name="Albert R."/>
            <person name="Binder M."/>
            <person name="Bloem J."/>
            <person name="Labutti K."/>
            <person name="Salamov A."/>
            <person name="Andreopoulos B."/>
            <person name="Baker S."/>
            <person name="Barry K."/>
            <person name="Bills G."/>
            <person name="Bluhm B."/>
            <person name="Cannon C."/>
            <person name="Castanera R."/>
            <person name="Culley D."/>
            <person name="Daum C."/>
            <person name="Ezra D."/>
            <person name="Gonzalez J."/>
            <person name="Henrissat B."/>
            <person name="Kuo A."/>
            <person name="Liang C."/>
            <person name="Lipzen A."/>
            <person name="Lutzoni F."/>
            <person name="Magnuson J."/>
            <person name="Mondo S."/>
            <person name="Nolan M."/>
            <person name="Ohm R."/>
            <person name="Pangilinan J."/>
            <person name="Park H.-J."/>
            <person name="Ramirez L."/>
            <person name="Alfaro M."/>
            <person name="Sun H."/>
            <person name="Tritt A."/>
            <person name="Yoshinaga Y."/>
            <person name="Zwiers L.-H."/>
            <person name="Turgeon B."/>
            <person name="Goodwin S."/>
            <person name="Spatafora J."/>
            <person name="Crous P."/>
            <person name="Grigoriev I."/>
        </authorList>
    </citation>
    <scope>NUCLEOTIDE SEQUENCE</scope>
    <source>
        <strain evidence="19">CBS 121167</strain>
    </source>
</reference>
<feature type="region of interest" description="Disordered" evidence="15">
    <location>
        <begin position="626"/>
        <end position="645"/>
    </location>
</feature>
<dbReference type="GO" id="GO:0015165">
    <property type="term" value="F:pyrimidine nucleotide-sugar transmembrane transporter activity"/>
    <property type="evidence" value="ECO:0007669"/>
    <property type="project" value="InterPro"/>
</dbReference>
<evidence type="ECO:0000259" key="17">
    <source>
        <dbReference type="PROSITE" id="PS51192"/>
    </source>
</evidence>
<dbReference type="InterPro" id="IPR057842">
    <property type="entry name" value="WH_MER3"/>
</dbReference>
<keyword evidence="4" id="KW-0547">Nucleotide-binding</keyword>
<dbReference type="SUPFAM" id="SSF158702">
    <property type="entry name" value="Sec63 N-terminal domain-like"/>
    <property type="match status" value="1"/>
</dbReference>
<keyword evidence="7" id="KW-0067">ATP-binding</keyword>
<gene>
    <name evidence="19" type="ORF">K452DRAFT_353417</name>
</gene>
<dbReference type="InterPro" id="IPR036388">
    <property type="entry name" value="WH-like_DNA-bd_sf"/>
</dbReference>
<evidence type="ECO:0000256" key="14">
    <source>
        <dbReference type="ARBA" id="ARBA00048988"/>
    </source>
</evidence>
<dbReference type="InterPro" id="IPR014001">
    <property type="entry name" value="Helicase_ATP-bd"/>
</dbReference>
<dbReference type="GO" id="GO:0016787">
    <property type="term" value="F:hydrolase activity"/>
    <property type="evidence" value="ECO:0007669"/>
    <property type="project" value="UniProtKB-KW"/>
</dbReference>
<feature type="domain" description="Helicase C-terminal" evidence="18">
    <location>
        <begin position="926"/>
        <end position="1114"/>
    </location>
</feature>
<evidence type="ECO:0000256" key="11">
    <source>
        <dbReference type="ARBA" id="ARBA00023254"/>
    </source>
</evidence>
<feature type="transmembrane region" description="Helical" evidence="16">
    <location>
        <begin position="158"/>
        <end position="177"/>
    </location>
</feature>
<dbReference type="InterPro" id="IPR036390">
    <property type="entry name" value="WH_DNA-bd_sf"/>
</dbReference>
<dbReference type="GeneID" id="54303333"/>
<dbReference type="SUPFAM" id="SSF46785">
    <property type="entry name" value="Winged helix' DNA-binding domain"/>
    <property type="match status" value="1"/>
</dbReference>
<dbReference type="InterPro" id="IPR052247">
    <property type="entry name" value="Meiotic_Crossover_Helicase"/>
</dbReference>
<evidence type="ECO:0000256" key="8">
    <source>
        <dbReference type="ARBA" id="ARBA00022989"/>
    </source>
</evidence>
<feature type="transmembrane region" description="Helical" evidence="16">
    <location>
        <begin position="346"/>
        <end position="364"/>
    </location>
</feature>
<dbReference type="OrthoDB" id="5575at2759"/>
<dbReference type="RefSeq" id="XP_033393285.1">
    <property type="nucleotide sequence ID" value="XM_033545827.1"/>
</dbReference>
<dbReference type="EC" id="5.6.2.4" evidence="13"/>
<keyword evidence="5" id="KW-0378">Hydrolase</keyword>
<dbReference type="SMART" id="SM00973">
    <property type="entry name" value="Sec63"/>
    <property type="match status" value="1"/>
</dbReference>
<dbReference type="PANTHER" id="PTHR47835:SF3">
    <property type="entry name" value="HELICASE FOR MEIOSIS 1"/>
    <property type="match status" value="1"/>
</dbReference>
<evidence type="ECO:0000256" key="3">
    <source>
        <dbReference type="ARBA" id="ARBA00022692"/>
    </source>
</evidence>
<dbReference type="PANTHER" id="PTHR47835">
    <property type="entry name" value="HFM1, ATP DEPENDENT DNA HELICASE HOMOLOG"/>
    <property type="match status" value="1"/>
</dbReference>
<dbReference type="PROSITE" id="PS51192">
    <property type="entry name" value="HELICASE_ATP_BIND_1"/>
    <property type="match status" value="1"/>
</dbReference>
<dbReference type="Gene3D" id="3.40.50.300">
    <property type="entry name" value="P-loop containing nucleotide triphosphate hydrolases"/>
    <property type="match status" value="2"/>
</dbReference>
<feature type="region of interest" description="Disordered" evidence="15">
    <location>
        <begin position="596"/>
        <end position="621"/>
    </location>
</feature>
<evidence type="ECO:0000256" key="1">
    <source>
        <dbReference type="ARBA" id="ARBA00004141"/>
    </source>
</evidence>
<feature type="region of interest" description="Disordered" evidence="15">
    <location>
        <begin position="1808"/>
        <end position="1832"/>
    </location>
</feature>
<dbReference type="NCBIfam" id="TIGR00803">
    <property type="entry name" value="nst"/>
    <property type="match status" value="2"/>
</dbReference>
<dbReference type="InterPro" id="IPR037185">
    <property type="entry name" value="EmrE-like"/>
</dbReference>
<evidence type="ECO:0000256" key="10">
    <source>
        <dbReference type="ARBA" id="ARBA00023235"/>
    </source>
</evidence>
<dbReference type="Gene3D" id="1.10.3380.10">
    <property type="entry name" value="Sec63 N-terminal domain-like domain"/>
    <property type="match status" value="1"/>
</dbReference>
<name>A0A6A6B0L6_9PEZI</name>
<feature type="transmembrane region" description="Helical" evidence="16">
    <location>
        <begin position="246"/>
        <end position="265"/>
    </location>
</feature>
<evidence type="ECO:0000256" key="9">
    <source>
        <dbReference type="ARBA" id="ARBA00023136"/>
    </source>
</evidence>
<dbReference type="Pfam" id="PF23445">
    <property type="entry name" value="WHD_SNRNP200"/>
    <property type="match status" value="1"/>
</dbReference>
<evidence type="ECO:0000313" key="20">
    <source>
        <dbReference type="Proteomes" id="UP000799438"/>
    </source>
</evidence>
<keyword evidence="3 16" id="KW-0812">Transmembrane</keyword>
<comment type="subcellular location">
    <subcellularLocation>
        <location evidence="1">Membrane</location>
        <topology evidence="1">Multi-pass membrane protein</topology>
    </subcellularLocation>
</comment>
<dbReference type="Proteomes" id="UP000799438">
    <property type="component" value="Unassembled WGS sequence"/>
</dbReference>
<evidence type="ECO:0000256" key="13">
    <source>
        <dbReference type="ARBA" id="ARBA00034808"/>
    </source>
</evidence>
<feature type="domain" description="Helicase ATP-binding" evidence="17">
    <location>
        <begin position="711"/>
        <end position="885"/>
    </location>
</feature>
<evidence type="ECO:0000259" key="18">
    <source>
        <dbReference type="PROSITE" id="PS51194"/>
    </source>
</evidence>
<keyword evidence="20" id="KW-1185">Reference proteome</keyword>
<dbReference type="SMART" id="SM00490">
    <property type="entry name" value="HELICc"/>
    <property type="match status" value="1"/>
</dbReference>
<dbReference type="SUPFAM" id="SSF52540">
    <property type="entry name" value="P-loop containing nucleoside triphosphate hydrolases"/>
    <property type="match status" value="1"/>
</dbReference>
<evidence type="ECO:0000256" key="6">
    <source>
        <dbReference type="ARBA" id="ARBA00022806"/>
    </source>
</evidence>
<evidence type="ECO:0000256" key="12">
    <source>
        <dbReference type="ARBA" id="ARBA00034617"/>
    </source>
</evidence>
<evidence type="ECO:0000256" key="4">
    <source>
        <dbReference type="ARBA" id="ARBA00022741"/>
    </source>
</evidence>
<dbReference type="GO" id="GO:0043138">
    <property type="term" value="F:3'-5' DNA helicase activity"/>
    <property type="evidence" value="ECO:0007669"/>
    <property type="project" value="UniProtKB-EC"/>
</dbReference>
<dbReference type="CDD" id="cd18795">
    <property type="entry name" value="SF2_C_Ski2"/>
    <property type="match status" value="1"/>
</dbReference>
<dbReference type="GO" id="GO:0003676">
    <property type="term" value="F:nucleic acid binding"/>
    <property type="evidence" value="ECO:0007669"/>
    <property type="project" value="InterPro"/>
</dbReference>
<feature type="compositionally biased region" description="Low complexity" evidence="15">
    <location>
        <begin position="1655"/>
        <end position="1664"/>
    </location>
</feature>
<dbReference type="GO" id="GO:0000139">
    <property type="term" value="C:Golgi membrane"/>
    <property type="evidence" value="ECO:0007669"/>
    <property type="project" value="InterPro"/>
</dbReference>
<dbReference type="InterPro" id="IPR004179">
    <property type="entry name" value="Sec63-dom"/>
</dbReference>
<comment type="catalytic activity">
    <reaction evidence="12">
        <text>Couples ATP hydrolysis with the unwinding of duplex DNA by translocating in the 3'-5' direction.</text>
        <dbReference type="EC" id="5.6.2.4"/>
    </reaction>
</comment>